<evidence type="ECO:0000313" key="2">
    <source>
        <dbReference type="EMBL" id="KAF9472130.1"/>
    </source>
</evidence>
<proteinExistence type="predicted"/>
<keyword evidence="3" id="KW-1185">Reference proteome</keyword>
<dbReference type="OrthoDB" id="3053904at2759"/>
<feature type="region of interest" description="Disordered" evidence="1">
    <location>
        <begin position="105"/>
        <end position="132"/>
    </location>
</feature>
<sequence length="281" mass="32862">MPKVEKEPVERSSPVKGRRVVKVEYESDEEVLPVIPLSVKGTEKPRVSRSSATTLVIQKVKEEEQEIQDTRVKGKKERTVKEESDSEAEELPKGLRGFRSMSMRPKGNVRIKGEMQNSRNGSETEDEEEYPHNLKESLEAVDDSADMTVLINEGVQTPFYFDNYGPPIRQGWTLHFEVERWSRWCRHAFATDHPSVYHLVKYWGDDDGRPYHYRSTLGNIYFRNPDKSSYYYNKEKGYSRYTTPEGKAYVTRNPDVEAERERYCFPCHILDGDRWNYNISV</sequence>
<comment type="caution">
    <text evidence="2">The sequence shown here is derived from an EMBL/GenBank/DDBJ whole genome shotgun (WGS) entry which is preliminary data.</text>
</comment>
<feature type="compositionally biased region" description="Basic and acidic residues" evidence="1">
    <location>
        <begin position="68"/>
        <end position="83"/>
    </location>
</feature>
<reference evidence="2" key="1">
    <citation type="submission" date="2020-11" db="EMBL/GenBank/DDBJ databases">
        <authorList>
            <consortium name="DOE Joint Genome Institute"/>
            <person name="Ahrendt S."/>
            <person name="Riley R."/>
            <person name="Andreopoulos W."/>
            <person name="Labutti K."/>
            <person name="Pangilinan J."/>
            <person name="Ruiz-Duenas F.J."/>
            <person name="Barrasa J.M."/>
            <person name="Sanchez-Garcia M."/>
            <person name="Camarero S."/>
            <person name="Miyauchi S."/>
            <person name="Serrano A."/>
            <person name="Linde D."/>
            <person name="Babiker R."/>
            <person name="Drula E."/>
            <person name="Ayuso-Fernandez I."/>
            <person name="Pacheco R."/>
            <person name="Padilla G."/>
            <person name="Ferreira P."/>
            <person name="Barriuso J."/>
            <person name="Kellner H."/>
            <person name="Castanera R."/>
            <person name="Alfaro M."/>
            <person name="Ramirez L."/>
            <person name="Pisabarro A.G."/>
            <person name="Kuo A."/>
            <person name="Tritt A."/>
            <person name="Lipzen A."/>
            <person name="He G."/>
            <person name="Yan M."/>
            <person name="Ng V."/>
            <person name="Cullen D."/>
            <person name="Martin F."/>
            <person name="Rosso M.-N."/>
            <person name="Henrissat B."/>
            <person name="Hibbett D."/>
            <person name="Martinez A.T."/>
            <person name="Grigoriev I.V."/>
        </authorList>
    </citation>
    <scope>NUCLEOTIDE SEQUENCE</scope>
    <source>
        <strain evidence="2">CIRM-BRFM 674</strain>
    </source>
</reference>
<dbReference type="EMBL" id="MU155575">
    <property type="protein sequence ID" value="KAF9472130.1"/>
    <property type="molecule type" value="Genomic_DNA"/>
</dbReference>
<dbReference type="Proteomes" id="UP000807469">
    <property type="component" value="Unassembled WGS sequence"/>
</dbReference>
<gene>
    <name evidence="2" type="ORF">BDN70DRAFT_887362</name>
</gene>
<evidence type="ECO:0000313" key="3">
    <source>
        <dbReference type="Proteomes" id="UP000807469"/>
    </source>
</evidence>
<protein>
    <submittedName>
        <fullName evidence="2">Uncharacterized protein</fullName>
    </submittedName>
</protein>
<accession>A0A9P5YR21</accession>
<dbReference type="AlphaFoldDB" id="A0A9P5YR21"/>
<name>A0A9P5YR21_9AGAR</name>
<evidence type="ECO:0000256" key="1">
    <source>
        <dbReference type="SAM" id="MobiDB-lite"/>
    </source>
</evidence>
<organism evidence="2 3">
    <name type="scientific">Pholiota conissans</name>
    <dbReference type="NCBI Taxonomy" id="109636"/>
    <lineage>
        <taxon>Eukaryota</taxon>
        <taxon>Fungi</taxon>
        <taxon>Dikarya</taxon>
        <taxon>Basidiomycota</taxon>
        <taxon>Agaricomycotina</taxon>
        <taxon>Agaricomycetes</taxon>
        <taxon>Agaricomycetidae</taxon>
        <taxon>Agaricales</taxon>
        <taxon>Agaricineae</taxon>
        <taxon>Strophariaceae</taxon>
        <taxon>Pholiota</taxon>
    </lineage>
</organism>
<feature type="region of interest" description="Disordered" evidence="1">
    <location>
        <begin position="64"/>
        <end position="91"/>
    </location>
</feature>